<dbReference type="Proteomes" id="UP000078595">
    <property type="component" value="Chromosome 2"/>
</dbReference>
<dbReference type="PROSITE" id="PS50132">
    <property type="entry name" value="RGS"/>
    <property type="match status" value="1"/>
</dbReference>
<evidence type="ECO:0000313" key="6">
    <source>
        <dbReference type="Proteomes" id="UP000078595"/>
    </source>
</evidence>
<dbReference type="KEGG" id="kdj:28965984"/>
<dbReference type="InterPro" id="IPR016137">
    <property type="entry name" value="RGS"/>
</dbReference>
<dbReference type="STRING" id="1296121.A0A1A6ADC6"/>
<dbReference type="InterPro" id="IPR036305">
    <property type="entry name" value="RGS_sf"/>
</dbReference>
<evidence type="ECO:0000259" key="3">
    <source>
        <dbReference type="PROSITE" id="PS50132"/>
    </source>
</evidence>
<evidence type="ECO:0000313" key="4">
    <source>
        <dbReference type="EMBL" id="OBR88066.1"/>
    </source>
</evidence>
<evidence type="ECO:0000256" key="2">
    <source>
        <dbReference type="SAM" id="Phobius"/>
    </source>
</evidence>
<dbReference type="SUPFAM" id="SSF48097">
    <property type="entry name" value="Regulator of G-protein signaling, RGS"/>
    <property type="match status" value="1"/>
</dbReference>
<gene>
    <name evidence="4" type="ORF">I303_02285</name>
    <name evidence="5" type="ORF">I303_101582</name>
</gene>
<dbReference type="EMBL" id="CP144531">
    <property type="protein sequence ID" value="WWC59036.1"/>
    <property type="molecule type" value="Genomic_DNA"/>
</dbReference>
<evidence type="ECO:0000256" key="1">
    <source>
        <dbReference type="SAM" id="MobiDB-lite"/>
    </source>
</evidence>
<dbReference type="InterPro" id="IPR044926">
    <property type="entry name" value="RGS_subdomain_2"/>
</dbReference>
<organism evidence="4">
    <name type="scientific">Kwoniella dejecticola CBS 10117</name>
    <dbReference type="NCBI Taxonomy" id="1296121"/>
    <lineage>
        <taxon>Eukaryota</taxon>
        <taxon>Fungi</taxon>
        <taxon>Dikarya</taxon>
        <taxon>Basidiomycota</taxon>
        <taxon>Agaricomycotina</taxon>
        <taxon>Tremellomycetes</taxon>
        <taxon>Tremellales</taxon>
        <taxon>Cryptococcaceae</taxon>
        <taxon>Kwoniella</taxon>
    </lineage>
</organism>
<reference evidence="5" key="3">
    <citation type="submission" date="2024-02" db="EMBL/GenBank/DDBJ databases">
        <title>Comparative genomics of Cryptococcus and Kwoniella reveals pathogenesis evolution and contrasting modes of karyotype evolution via chromosome fusion or intercentromeric recombination.</title>
        <authorList>
            <person name="Coelho M.A."/>
            <person name="David-Palma M."/>
            <person name="Shea T."/>
            <person name="Bowers K."/>
            <person name="McGinley-Smith S."/>
            <person name="Mohammad A.W."/>
            <person name="Gnirke A."/>
            <person name="Yurkov A.M."/>
            <person name="Nowrousian M."/>
            <person name="Sun S."/>
            <person name="Cuomo C.A."/>
            <person name="Heitman J."/>
        </authorList>
    </citation>
    <scope>NUCLEOTIDE SEQUENCE</scope>
    <source>
        <strain evidence="5">CBS 10117</strain>
    </source>
</reference>
<keyword evidence="2" id="KW-0812">Transmembrane</keyword>
<sequence>MNEKTEQPPTTKEQRRLSGSRYLKLSRLPTLQEVLDRRTRPPLDLFCFYIFLQRESAEDALDFWLDVQQHENMCKAYFKDIKKSGRSIEEEWPEFAQYARTNGSHFAPLLSLSNDHHHHYSQPQSPNPNFGSDSPSPRANQGAEFDSPTLGTATGRERRDTESHGQNARSTAFSPTPSSNINELGQNTNNNTNNGSGIPQNRDRPSMTPSGRMSLRGKFAGERKSKAPTVIARDRAIEKAALVEGAERIYLRYLLPGAEREIYLPPSLRIHNFPISTSQDVSPLIPDLYHAQKVYIFKALEQDAFPRFLRAKAFGNLTPLGSFVRLILGLVCLWGGFVLAFSLIFLDWKPKLTRLWTILPFIFATNLLLSSYYSLSPLLALFNRSETTPFRLIKVKEPYVRKLLTIRALWIELVCILITAILVVIFTVVPGHRL</sequence>
<feature type="transmembrane region" description="Helical" evidence="2">
    <location>
        <begin position="326"/>
        <end position="348"/>
    </location>
</feature>
<dbReference type="VEuPathDB" id="FungiDB:I303_02285"/>
<dbReference type="EMBL" id="KI894028">
    <property type="protein sequence ID" value="OBR88066.1"/>
    <property type="molecule type" value="Genomic_DNA"/>
</dbReference>
<dbReference type="RefSeq" id="XP_018265908.1">
    <property type="nucleotide sequence ID" value="XM_018405627.1"/>
</dbReference>
<feature type="region of interest" description="Disordered" evidence="1">
    <location>
        <begin position="109"/>
        <end position="226"/>
    </location>
</feature>
<dbReference type="PANTHER" id="PTHR13155:SF1">
    <property type="entry name" value="A-KINASE ANCHOR PROTEIN 10, MITOCHONDRIAL"/>
    <property type="match status" value="1"/>
</dbReference>
<dbReference type="Gene3D" id="1.10.167.10">
    <property type="entry name" value="Regulator of G-protein Signalling 4, domain 2"/>
    <property type="match status" value="1"/>
</dbReference>
<dbReference type="GO" id="GO:0008104">
    <property type="term" value="P:intracellular protein localization"/>
    <property type="evidence" value="ECO:0007669"/>
    <property type="project" value="TreeGrafter"/>
</dbReference>
<feature type="transmembrane region" description="Helical" evidence="2">
    <location>
        <begin position="408"/>
        <end position="429"/>
    </location>
</feature>
<feature type="compositionally biased region" description="Polar residues" evidence="1">
    <location>
        <begin position="164"/>
        <end position="186"/>
    </location>
</feature>
<name>A0A1A6ADC6_9TREE</name>
<feature type="transmembrane region" description="Helical" evidence="2">
    <location>
        <begin position="355"/>
        <end position="375"/>
    </location>
</feature>
<keyword evidence="2" id="KW-1133">Transmembrane helix</keyword>
<accession>A0A1A6ADC6</accession>
<dbReference type="AlphaFoldDB" id="A0A1A6ADC6"/>
<evidence type="ECO:0000313" key="5">
    <source>
        <dbReference type="EMBL" id="WWC59036.1"/>
    </source>
</evidence>
<dbReference type="PANTHER" id="PTHR13155">
    <property type="entry name" value="A-KINASE ANCHOR PROTEINS"/>
    <property type="match status" value="1"/>
</dbReference>
<reference evidence="5" key="2">
    <citation type="submission" date="2013-07" db="EMBL/GenBank/DDBJ databases">
        <authorList>
            <consortium name="The Broad Institute Genome Sequencing Platform"/>
            <person name="Cuomo C."/>
            <person name="Litvintseva A."/>
            <person name="Chen Y."/>
            <person name="Heitman J."/>
            <person name="Sun S."/>
            <person name="Springer D."/>
            <person name="Dromer F."/>
            <person name="Young S.K."/>
            <person name="Zeng Q."/>
            <person name="Gargeya S."/>
            <person name="Fitzgerald M."/>
            <person name="Abouelleil A."/>
            <person name="Alvarado L."/>
            <person name="Berlin A.M."/>
            <person name="Chapman S.B."/>
            <person name="Dewar J."/>
            <person name="Goldberg J."/>
            <person name="Griggs A."/>
            <person name="Gujja S."/>
            <person name="Hansen M."/>
            <person name="Howarth C."/>
            <person name="Imamovic A."/>
            <person name="Larimer J."/>
            <person name="McCowan C."/>
            <person name="Murphy C."/>
            <person name="Pearson M."/>
            <person name="Priest M."/>
            <person name="Roberts A."/>
            <person name="Saif S."/>
            <person name="Shea T."/>
            <person name="Sykes S."/>
            <person name="Wortman J."/>
            <person name="Nusbaum C."/>
            <person name="Birren B."/>
        </authorList>
    </citation>
    <scope>NUCLEOTIDE SEQUENCE</scope>
    <source>
        <strain evidence="5">CBS 10117</strain>
    </source>
</reference>
<dbReference type="OrthoDB" id="5584247at2759"/>
<keyword evidence="6" id="KW-1185">Reference proteome</keyword>
<dbReference type="GeneID" id="28965984"/>
<dbReference type="InterPro" id="IPR052246">
    <property type="entry name" value="Cell_Polariz_PKAAnc"/>
</dbReference>
<proteinExistence type="predicted"/>
<feature type="domain" description="RGS" evidence="3">
    <location>
        <begin position="34"/>
        <end position="92"/>
    </location>
</feature>
<feature type="compositionally biased region" description="Polar residues" evidence="1">
    <location>
        <begin position="121"/>
        <end position="139"/>
    </location>
</feature>
<reference evidence="4" key="1">
    <citation type="submission" date="2013-07" db="EMBL/GenBank/DDBJ databases">
        <title>The Genome Sequence of Cryptococcus dejecticola CBS10117.</title>
        <authorList>
            <consortium name="The Broad Institute Genome Sequencing Platform"/>
            <person name="Cuomo C."/>
            <person name="Litvintseva A."/>
            <person name="Chen Y."/>
            <person name="Heitman J."/>
            <person name="Sun S."/>
            <person name="Springer D."/>
            <person name="Dromer F."/>
            <person name="Young S.K."/>
            <person name="Zeng Q."/>
            <person name="Gargeya S."/>
            <person name="Fitzgerald M."/>
            <person name="Abouelleil A."/>
            <person name="Alvarado L."/>
            <person name="Berlin A.M."/>
            <person name="Chapman S.B."/>
            <person name="Dewar J."/>
            <person name="Goldberg J."/>
            <person name="Griggs A."/>
            <person name="Gujja S."/>
            <person name="Hansen M."/>
            <person name="Howarth C."/>
            <person name="Imamovic A."/>
            <person name="Larimer J."/>
            <person name="McCowan C."/>
            <person name="Murphy C."/>
            <person name="Pearson M."/>
            <person name="Priest M."/>
            <person name="Roberts A."/>
            <person name="Saif S."/>
            <person name="Shea T."/>
            <person name="Sykes S."/>
            <person name="Wortman J."/>
            <person name="Nusbaum C."/>
            <person name="Birren B."/>
        </authorList>
    </citation>
    <scope>NUCLEOTIDE SEQUENCE [LARGE SCALE GENOMIC DNA]</scope>
    <source>
        <strain evidence="4">CBS 10117</strain>
    </source>
</reference>
<dbReference type="SMART" id="SM00315">
    <property type="entry name" value="RGS"/>
    <property type="match status" value="1"/>
</dbReference>
<protein>
    <recommendedName>
        <fullName evidence="3">RGS domain-containing protein</fullName>
    </recommendedName>
</protein>
<dbReference type="GO" id="GO:0005886">
    <property type="term" value="C:plasma membrane"/>
    <property type="evidence" value="ECO:0007669"/>
    <property type="project" value="TreeGrafter"/>
</dbReference>
<keyword evidence="2" id="KW-0472">Membrane</keyword>